<keyword evidence="4 7" id="KW-0547">Nucleotide-binding</keyword>
<evidence type="ECO:0000259" key="9">
    <source>
        <dbReference type="PROSITE" id="PS50011"/>
    </source>
</evidence>
<dbReference type="InterPro" id="IPR017441">
    <property type="entry name" value="Protein_kinase_ATP_BS"/>
</dbReference>
<dbReference type="InterPro" id="IPR011990">
    <property type="entry name" value="TPR-like_helical_dom_sf"/>
</dbReference>
<evidence type="ECO:0000256" key="7">
    <source>
        <dbReference type="PROSITE-ProRule" id="PRU10141"/>
    </source>
</evidence>
<accession>A0ABS5BK26</accession>
<keyword evidence="6 7" id="KW-0067">ATP-binding</keyword>
<sequence length="707" mass="76158">MPTASPSLLAPPPAVDGLVASLKRAWRQGTPPNTAGVLRDHPELLRHRSLTVDLAYEEYCLLEEAGRPPEPEEFCRQLPAFASQVREVIRGHRVFADHPELFAPAEVDWPEPGASYEGLVVERELGRGGFARVYLARDPATGNRPVALKLSQESSVEARTLGPIVHPHIVAIHWARRVEGLHAICMSFVGAATLADVIEGSFRGPAAGRPRSARTILGVTDSAAAPAAAPAARGASLLDGRESYPDAVATVAARLADALAYLHQSSVSHGDLKPSNIILGPSGHPYLIDFNLATGLDDSLFRCGGTVPYMAPERLRLLLGEREGTGAGAAAPTDVYSLGAVLFEALTGHLPFKPGTYLDPKDLARDMLRRQATAPPNATAYNPEVPGPLARLVAHCLLSDPRKRPSAQSLAQQLRRHLDRRARLKRALLTGSGLLGGVALAWQVAAAAPSAPDPHPQPEITAPSETSTVRAKPSTPEEFFQRGTEFLRGNDTAAAMKDFDDARRAKPDGQNTAYLAYCHARSGNHKAATTLYQEAIRDYAYAKAWAHSNRANSLIRCGSPDQFREAIGAATTALELAPGLRAAHLNRAYARFLLDLDPKTQVLKNPDECLNDLEAVMVKGPYTADLFYKAALVLVTAKPGNEEYCVRAVNWLREAVKLGRDPKLLAQDAVLRVHLAGRADFTEVTKQAPGERPARAANLHVIDPLDP</sequence>
<comment type="caution">
    <text evidence="10">The sequence shown here is derived from an EMBL/GenBank/DDBJ whole genome shotgun (WGS) entry which is preliminary data.</text>
</comment>
<gene>
    <name evidence="10" type="ORF">J8F10_01925</name>
</gene>
<evidence type="ECO:0000313" key="10">
    <source>
        <dbReference type="EMBL" id="MBP3954056.1"/>
    </source>
</evidence>
<dbReference type="Gene3D" id="1.25.40.10">
    <property type="entry name" value="Tetratricopeptide repeat domain"/>
    <property type="match status" value="1"/>
</dbReference>
<dbReference type="SUPFAM" id="SSF56112">
    <property type="entry name" value="Protein kinase-like (PK-like)"/>
    <property type="match status" value="1"/>
</dbReference>
<proteinExistence type="inferred from homology"/>
<evidence type="ECO:0000256" key="1">
    <source>
        <dbReference type="ARBA" id="ARBA00010886"/>
    </source>
</evidence>
<keyword evidence="11" id="KW-1185">Reference proteome</keyword>
<dbReference type="GO" id="GO:0016301">
    <property type="term" value="F:kinase activity"/>
    <property type="evidence" value="ECO:0007669"/>
    <property type="project" value="UniProtKB-KW"/>
</dbReference>
<dbReference type="PANTHER" id="PTHR43671">
    <property type="entry name" value="SERINE/THREONINE-PROTEIN KINASE NEK"/>
    <property type="match status" value="1"/>
</dbReference>
<feature type="region of interest" description="Disordered" evidence="8">
    <location>
        <begin position="449"/>
        <end position="477"/>
    </location>
</feature>
<dbReference type="Gene3D" id="1.10.510.10">
    <property type="entry name" value="Transferase(Phosphotransferase) domain 1"/>
    <property type="match status" value="1"/>
</dbReference>
<dbReference type="InterPro" id="IPR011009">
    <property type="entry name" value="Kinase-like_dom_sf"/>
</dbReference>
<name>A0ABS5BK26_9BACT</name>
<organism evidence="10 11">
    <name type="scientific">Gemmata palustris</name>
    <dbReference type="NCBI Taxonomy" id="2822762"/>
    <lineage>
        <taxon>Bacteria</taxon>
        <taxon>Pseudomonadati</taxon>
        <taxon>Planctomycetota</taxon>
        <taxon>Planctomycetia</taxon>
        <taxon>Gemmatales</taxon>
        <taxon>Gemmataceae</taxon>
        <taxon>Gemmata</taxon>
    </lineage>
</organism>
<dbReference type="Gene3D" id="3.30.200.20">
    <property type="entry name" value="Phosphorylase Kinase, domain 1"/>
    <property type="match status" value="1"/>
</dbReference>
<protein>
    <recommendedName>
        <fullName evidence="2">non-specific serine/threonine protein kinase</fullName>
        <ecNumber evidence="2">2.7.11.1</ecNumber>
    </recommendedName>
</protein>
<comment type="similarity">
    <text evidence="1">Belongs to the protein kinase superfamily. NEK Ser/Thr protein kinase family. NIMA subfamily.</text>
</comment>
<evidence type="ECO:0000256" key="8">
    <source>
        <dbReference type="SAM" id="MobiDB-lite"/>
    </source>
</evidence>
<evidence type="ECO:0000313" key="11">
    <source>
        <dbReference type="Proteomes" id="UP000676565"/>
    </source>
</evidence>
<dbReference type="EMBL" id="JAGKQQ010000001">
    <property type="protein sequence ID" value="MBP3954056.1"/>
    <property type="molecule type" value="Genomic_DNA"/>
</dbReference>
<dbReference type="PROSITE" id="PS00107">
    <property type="entry name" value="PROTEIN_KINASE_ATP"/>
    <property type="match status" value="1"/>
</dbReference>
<reference evidence="10 11" key="1">
    <citation type="submission" date="2021-04" db="EMBL/GenBank/DDBJ databases">
        <authorList>
            <person name="Ivanova A."/>
        </authorList>
    </citation>
    <scope>NUCLEOTIDE SEQUENCE [LARGE SCALE GENOMIC DNA]</scope>
    <source>
        <strain evidence="10 11">G18</strain>
    </source>
</reference>
<dbReference type="PROSITE" id="PS00108">
    <property type="entry name" value="PROTEIN_KINASE_ST"/>
    <property type="match status" value="1"/>
</dbReference>
<dbReference type="CDD" id="cd14014">
    <property type="entry name" value="STKc_PknB_like"/>
    <property type="match status" value="1"/>
</dbReference>
<feature type="domain" description="Protein kinase" evidence="9">
    <location>
        <begin position="119"/>
        <end position="418"/>
    </location>
</feature>
<evidence type="ECO:0000256" key="2">
    <source>
        <dbReference type="ARBA" id="ARBA00012513"/>
    </source>
</evidence>
<feature type="binding site" evidence="7">
    <location>
        <position position="149"/>
    </location>
    <ligand>
        <name>ATP</name>
        <dbReference type="ChEBI" id="CHEBI:30616"/>
    </ligand>
</feature>
<keyword evidence="5 10" id="KW-0418">Kinase</keyword>
<dbReference type="Pfam" id="PF00069">
    <property type="entry name" value="Pkinase"/>
    <property type="match status" value="1"/>
</dbReference>
<dbReference type="InterPro" id="IPR050660">
    <property type="entry name" value="NEK_Ser/Thr_kinase"/>
</dbReference>
<dbReference type="RefSeq" id="WP_210652152.1">
    <property type="nucleotide sequence ID" value="NZ_JAGKQQ010000001.1"/>
</dbReference>
<evidence type="ECO:0000256" key="5">
    <source>
        <dbReference type="ARBA" id="ARBA00022777"/>
    </source>
</evidence>
<feature type="region of interest" description="Disordered" evidence="8">
    <location>
        <begin position="687"/>
        <end position="707"/>
    </location>
</feature>
<dbReference type="PANTHER" id="PTHR43671:SF13">
    <property type="entry name" value="SERINE_THREONINE-PROTEIN KINASE NEK2"/>
    <property type="match status" value="1"/>
</dbReference>
<dbReference type="SMART" id="SM00220">
    <property type="entry name" value="S_TKc"/>
    <property type="match status" value="1"/>
</dbReference>
<evidence type="ECO:0000256" key="3">
    <source>
        <dbReference type="ARBA" id="ARBA00022679"/>
    </source>
</evidence>
<dbReference type="EC" id="2.7.11.1" evidence="2"/>
<dbReference type="PROSITE" id="PS50011">
    <property type="entry name" value="PROTEIN_KINASE_DOM"/>
    <property type="match status" value="1"/>
</dbReference>
<dbReference type="InterPro" id="IPR000719">
    <property type="entry name" value="Prot_kinase_dom"/>
</dbReference>
<evidence type="ECO:0000256" key="6">
    <source>
        <dbReference type="ARBA" id="ARBA00022840"/>
    </source>
</evidence>
<evidence type="ECO:0000256" key="4">
    <source>
        <dbReference type="ARBA" id="ARBA00022741"/>
    </source>
</evidence>
<dbReference type="SUPFAM" id="SSF48452">
    <property type="entry name" value="TPR-like"/>
    <property type="match status" value="1"/>
</dbReference>
<keyword evidence="3" id="KW-0808">Transferase</keyword>
<dbReference type="Proteomes" id="UP000676565">
    <property type="component" value="Unassembled WGS sequence"/>
</dbReference>
<dbReference type="InterPro" id="IPR008271">
    <property type="entry name" value="Ser/Thr_kinase_AS"/>
</dbReference>